<sequence length="246" mass="25937">MVLNACMQNGGNMTRILAIDAATEGCSVALYQDGKIEAVRSVSPQGHTRLLLPYIDDVLKKSGLRLSDLDAVACGRGPGSFTGVRISVSMAQALAFGAEKPLIGIVDLEAMALRAHKETGSQYVVSAIDARMGEVYLGIYEISENVPKAMIPEAVTAPEKAVELISGTLSGKKFTSVGTGFGTYPVLSESFAGYVSPASDNLPDAVEIAELAAGAFADGRGEEPENVLPVYLRDNVSWKKVSEQHA</sequence>
<gene>
    <name evidence="8" type="ORF">SAMN02910344_00238</name>
</gene>
<protein>
    <recommendedName>
        <fullName evidence="3">tRNA threonylcarbamoyladenosine biosynthesis protein TsaB</fullName>
    </recommendedName>
    <alternativeName>
        <fullName evidence="6">t(6)A37 threonylcarbamoyladenosine biosynthesis protein TsaB</fullName>
    </alternativeName>
</protein>
<evidence type="ECO:0000256" key="3">
    <source>
        <dbReference type="ARBA" id="ARBA00019012"/>
    </source>
</evidence>
<proteinExistence type="inferred from homology"/>
<dbReference type="Pfam" id="PF00814">
    <property type="entry name" value="TsaD"/>
    <property type="match status" value="1"/>
</dbReference>
<dbReference type="OrthoDB" id="9809995at2"/>
<organism evidence="8 9">
    <name type="scientific">Ruminobacter amylophilus</name>
    <dbReference type="NCBI Taxonomy" id="867"/>
    <lineage>
        <taxon>Bacteria</taxon>
        <taxon>Pseudomonadati</taxon>
        <taxon>Pseudomonadota</taxon>
        <taxon>Gammaproteobacteria</taxon>
        <taxon>Aeromonadales</taxon>
        <taxon>Succinivibrionaceae</taxon>
        <taxon>Ruminobacter</taxon>
    </lineage>
</organism>
<comment type="similarity">
    <text evidence="2">Belongs to the KAE1 / TsaD family. TsaB subfamily.</text>
</comment>
<dbReference type="EMBL" id="FOXF01000003">
    <property type="protein sequence ID" value="SFP03386.1"/>
    <property type="molecule type" value="Genomic_DNA"/>
</dbReference>
<dbReference type="SUPFAM" id="SSF53067">
    <property type="entry name" value="Actin-like ATPase domain"/>
    <property type="match status" value="2"/>
</dbReference>
<evidence type="ECO:0000256" key="5">
    <source>
        <dbReference type="ARBA" id="ARBA00022694"/>
    </source>
</evidence>
<dbReference type="InterPro" id="IPR043129">
    <property type="entry name" value="ATPase_NBD"/>
</dbReference>
<evidence type="ECO:0000313" key="9">
    <source>
        <dbReference type="Proteomes" id="UP000243745"/>
    </source>
</evidence>
<evidence type="ECO:0000256" key="6">
    <source>
        <dbReference type="ARBA" id="ARBA00032446"/>
    </source>
</evidence>
<feature type="domain" description="Gcp-like" evidence="7">
    <location>
        <begin position="45"/>
        <end position="178"/>
    </location>
</feature>
<dbReference type="InterPro" id="IPR022496">
    <property type="entry name" value="T6A_TsaB"/>
</dbReference>
<name>A0A662ZFZ2_9GAMM</name>
<keyword evidence="9" id="KW-1185">Reference proteome</keyword>
<dbReference type="Proteomes" id="UP000243745">
    <property type="component" value="Unassembled WGS sequence"/>
</dbReference>
<dbReference type="NCBIfam" id="TIGR03725">
    <property type="entry name" value="T6A_YeaZ"/>
    <property type="match status" value="1"/>
</dbReference>
<evidence type="ECO:0000256" key="1">
    <source>
        <dbReference type="ARBA" id="ARBA00004496"/>
    </source>
</evidence>
<accession>A0A662ZFZ2</accession>
<dbReference type="GO" id="GO:0002949">
    <property type="term" value="P:tRNA threonylcarbamoyladenosine modification"/>
    <property type="evidence" value="ECO:0007669"/>
    <property type="project" value="InterPro"/>
</dbReference>
<dbReference type="FunFam" id="3.30.420.40:FF:000097">
    <property type="entry name" value="tRNA threonylcarbamoyladenosine biosynthesis protein TsaB"/>
    <property type="match status" value="1"/>
</dbReference>
<keyword evidence="4" id="KW-0963">Cytoplasm</keyword>
<dbReference type="PANTHER" id="PTHR11735">
    <property type="entry name" value="TRNA N6-ADENOSINE THREONYLCARBAMOYLTRANSFERASE"/>
    <property type="match status" value="1"/>
</dbReference>
<dbReference type="Gene3D" id="3.30.420.40">
    <property type="match status" value="2"/>
</dbReference>
<dbReference type="CDD" id="cd24032">
    <property type="entry name" value="ASKHA_NBD_TsaB"/>
    <property type="match status" value="1"/>
</dbReference>
<dbReference type="InterPro" id="IPR000905">
    <property type="entry name" value="Gcp-like_dom"/>
</dbReference>
<evidence type="ECO:0000259" key="7">
    <source>
        <dbReference type="Pfam" id="PF00814"/>
    </source>
</evidence>
<reference evidence="8 9" key="1">
    <citation type="submission" date="2016-10" db="EMBL/GenBank/DDBJ databases">
        <authorList>
            <person name="Varghese N."/>
            <person name="Submissions S."/>
        </authorList>
    </citation>
    <scope>NUCLEOTIDE SEQUENCE [LARGE SCALE GENOMIC DNA]</scope>
    <source>
        <strain evidence="8 9">DSM 1361</strain>
    </source>
</reference>
<evidence type="ECO:0000256" key="4">
    <source>
        <dbReference type="ARBA" id="ARBA00022490"/>
    </source>
</evidence>
<comment type="subcellular location">
    <subcellularLocation>
        <location evidence="1">Cytoplasm</location>
    </subcellularLocation>
</comment>
<dbReference type="AlphaFoldDB" id="A0A662ZFZ2"/>
<dbReference type="PANTHER" id="PTHR11735:SF11">
    <property type="entry name" value="TRNA THREONYLCARBAMOYLADENOSINE BIOSYNTHESIS PROTEIN TSAB"/>
    <property type="match status" value="1"/>
</dbReference>
<dbReference type="GO" id="GO:0005829">
    <property type="term" value="C:cytosol"/>
    <property type="evidence" value="ECO:0007669"/>
    <property type="project" value="TreeGrafter"/>
</dbReference>
<evidence type="ECO:0000256" key="2">
    <source>
        <dbReference type="ARBA" id="ARBA00010493"/>
    </source>
</evidence>
<keyword evidence="5" id="KW-0819">tRNA processing</keyword>
<evidence type="ECO:0000313" key="8">
    <source>
        <dbReference type="EMBL" id="SFP03386.1"/>
    </source>
</evidence>